<organism evidence="1 2">
    <name type="scientific">Acanthamoeba castellanii (strain ATCC 30010 / Neff)</name>
    <dbReference type="NCBI Taxonomy" id="1257118"/>
    <lineage>
        <taxon>Eukaryota</taxon>
        <taxon>Amoebozoa</taxon>
        <taxon>Discosea</taxon>
        <taxon>Longamoebia</taxon>
        <taxon>Centramoebida</taxon>
        <taxon>Acanthamoebidae</taxon>
        <taxon>Acanthamoeba</taxon>
    </lineage>
</organism>
<sequence>MHCSSTGKTLSLLCAALAWQEKEKAAALQRTKEAQASKRTKLEVELSEEDVVQLAGPLHFDLVVFIQRAHHA</sequence>
<dbReference type="Proteomes" id="UP000011083">
    <property type="component" value="Unassembled WGS sequence"/>
</dbReference>
<evidence type="ECO:0000313" key="2">
    <source>
        <dbReference type="Proteomes" id="UP000011083"/>
    </source>
</evidence>
<dbReference type="OrthoDB" id="19182at2759"/>
<accession>L8HAQ0</accession>
<evidence type="ECO:0000313" key="1">
    <source>
        <dbReference type="EMBL" id="ELR22270.1"/>
    </source>
</evidence>
<gene>
    <name evidence="1" type="ORF">ACA1_251520</name>
</gene>
<name>L8HAQ0_ACACF</name>
<protein>
    <submittedName>
        <fullName evidence="1">Uncharacterized protein</fullName>
    </submittedName>
</protein>
<dbReference type="GeneID" id="14923199"/>
<keyword evidence="2" id="KW-1185">Reference proteome</keyword>
<proteinExistence type="predicted"/>
<dbReference type="AlphaFoldDB" id="L8HAQ0"/>
<dbReference type="RefSeq" id="XP_004367526.1">
    <property type="nucleotide sequence ID" value="XM_004367469.1"/>
</dbReference>
<reference evidence="1 2" key="1">
    <citation type="journal article" date="2013" name="Genome Biol.">
        <title>Genome of Acanthamoeba castellanii highlights extensive lateral gene transfer and early evolution of tyrosine kinase signaling.</title>
        <authorList>
            <person name="Clarke M."/>
            <person name="Lohan A.J."/>
            <person name="Liu B."/>
            <person name="Lagkouvardos I."/>
            <person name="Roy S."/>
            <person name="Zafar N."/>
            <person name="Bertelli C."/>
            <person name="Schilde C."/>
            <person name="Kianianmomeni A."/>
            <person name="Burglin T.R."/>
            <person name="Frech C."/>
            <person name="Turcotte B."/>
            <person name="Kopec K.O."/>
            <person name="Synnott J.M."/>
            <person name="Choo C."/>
            <person name="Paponov I."/>
            <person name="Finkler A."/>
            <person name="Soon Heng Tan C."/>
            <person name="Hutchins A.P."/>
            <person name="Weinmeier T."/>
            <person name="Rattei T."/>
            <person name="Chu J.S."/>
            <person name="Gimenez G."/>
            <person name="Irimia M."/>
            <person name="Rigden D.J."/>
            <person name="Fitzpatrick D.A."/>
            <person name="Lorenzo-Morales J."/>
            <person name="Bateman A."/>
            <person name="Chiu C.H."/>
            <person name="Tang P."/>
            <person name="Hegemann P."/>
            <person name="Fromm H."/>
            <person name="Raoult D."/>
            <person name="Greub G."/>
            <person name="Miranda-Saavedra D."/>
            <person name="Chen N."/>
            <person name="Nash P."/>
            <person name="Ginger M.L."/>
            <person name="Horn M."/>
            <person name="Schaap P."/>
            <person name="Caler L."/>
            <person name="Loftus B."/>
        </authorList>
    </citation>
    <scope>NUCLEOTIDE SEQUENCE [LARGE SCALE GENOMIC DNA]</scope>
    <source>
        <strain evidence="1 2">Neff</strain>
    </source>
</reference>
<dbReference type="VEuPathDB" id="AmoebaDB:ACA1_251520"/>
<dbReference type="EMBL" id="KB007885">
    <property type="protein sequence ID" value="ELR22270.1"/>
    <property type="molecule type" value="Genomic_DNA"/>
</dbReference>
<dbReference type="KEGG" id="acan:ACA1_251520"/>